<evidence type="ECO:0000259" key="1">
    <source>
        <dbReference type="PROSITE" id="PS50164"/>
    </source>
</evidence>
<proteinExistence type="predicted"/>
<dbReference type="PROSITE" id="PS51085">
    <property type="entry name" value="2FE2S_FER_2"/>
    <property type="match status" value="1"/>
</dbReference>
<dbReference type="InterPro" id="IPR012675">
    <property type="entry name" value="Beta-grasp_dom_sf"/>
</dbReference>
<dbReference type="InterPro" id="IPR000305">
    <property type="entry name" value="GIY-YIG_endonuc"/>
</dbReference>
<dbReference type="PANTHER" id="PTHR42895">
    <property type="entry name" value="IRON-SULFUR CLUSTER-BINDING PROTEIN-RELATED"/>
    <property type="match status" value="1"/>
</dbReference>
<dbReference type="Pfam" id="PF17651">
    <property type="entry name" value="Raco_middle"/>
    <property type="match status" value="1"/>
</dbReference>
<comment type="caution">
    <text evidence="3">The sequence shown here is derived from an EMBL/GenBank/DDBJ whole genome shotgun (WGS) entry which is preliminary data.</text>
</comment>
<dbReference type="InterPro" id="IPR041414">
    <property type="entry name" value="Raco-like_middle"/>
</dbReference>
<reference evidence="3 4" key="1">
    <citation type="submission" date="2020-08" db="EMBL/GenBank/DDBJ databases">
        <title>Genome public.</title>
        <authorList>
            <person name="Liu C."/>
            <person name="Sun Q."/>
        </authorList>
    </citation>
    <scope>NUCLEOTIDE SEQUENCE [LARGE SCALE GENOMIC DNA]</scope>
    <source>
        <strain evidence="3 4">New-38</strain>
    </source>
</reference>
<dbReference type="Proteomes" id="UP000660021">
    <property type="component" value="Unassembled WGS sequence"/>
</dbReference>
<dbReference type="Pfam" id="PF01541">
    <property type="entry name" value="GIY-YIG"/>
    <property type="match status" value="1"/>
</dbReference>
<dbReference type="EMBL" id="JACOPR010000003">
    <property type="protein sequence ID" value="MBC5730519.1"/>
    <property type="molecule type" value="Genomic_DNA"/>
</dbReference>
<dbReference type="InterPro" id="IPR035901">
    <property type="entry name" value="GIY-YIG_endonuc_sf"/>
</dbReference>
<keyword evidence="4" id="KW-1185">Reference proteome</keyword>
<dbReference type="Gene3D" id="3.40.1440.10">
    <property type="entry name" value="GIY-YIG endonuclease"/>
    <property type="match status" value="1"/>
</dbReference>
<evidence type="ECO:0000259" key="2">
    <source>
        <dbReference type="PROSITE" id="PS51085"/>
    </source>
</evidence>
<dbReference type="Pfam" id="PF00111">
    <property type="entry name" value="Fer2"/>
    <property type="match status" value="1"/>
</dbReference>
<dbReference type="Gene3D" id="3.30.420.480">
    <property type="entry name" value="Domain of unknown function (DUF4445)"/>
    <property type="match status" value="1"/>
</dbReference>
<name>A0ABR7HSN1_9FIRM</name>
<dbReference type="Gene3D" id="3.10.20.30">
    <property type="match status" value="1"/>
</dbReference>
<protein>
    <submittedName>
        <fullName evidence="3">DUF4445 domain-containing protein</fullName>
    </submittedName>
</protein>
<evidence type="ECO:0000313" key="4">
    <source>
        <dbReference type="Proteomes" id="UP000660021"/>
    </source>
</evidence>
<gene>
    <name evidence="3" type="ORF">H8S34_06685</name>
</gene>
<dbReference type="CDD" id="cd10456">
    <property type="entry name" value="GIY-YIG_UPF0213"/>
    <property type="match status" value="1"/>
</dbReference>
<organism evidence="3 4">
    <name type="scientific">Pseudoflavonifractor hominis</name>
    <dbReference type="NCBI Taxonomy" id="2763059"/>
    <lineage>
        <taxon>Bacteria</taxon>
        <taxon>Bacillati</taxon>
        <taxon>Bacillota</taxon>
        <taxon>Clostridia</taxon>
        <taxon>Eubacteriales</taxon>
        <taxon>Oscillospiraceae</taxon>
        <taxon>Pseudoflavonifractor</taxon>
    </lineage>
</organism>
<dbReference type="InterPro" id="IPR052911">
    <property type="entry name" value="Corrinoid_activation_enz"/>
</dbReference>
<dbReference type="Pfam" id="PF14574">
    <property type="entry name" value="RACo_C_ter"/>
    <property type="match status" value="1"/>
</dbReference>
<evidence type="ECO:0000313" key="3">
    <source>
        <dbReference type="EMBL" id="MBC5730519.1"/>
    </source>
</evidence>
<feature type="domain" description="2Fe-2S ferredoxin-type" evidence="2">
    <location>
        <begin position="99"/>
        <end position="174"/>
    </location>
</feature>
<dbReference type="SUPFAM" id="SSF82771">
    <property type="entry name" value="GIY-YIG endonuclease"/>
    <property type="match status" value="1"/>
</dbReference>
<dbReference type="InterPro" id="IPR001041">
    <property type="entry name" value="2Fe-2S_ferredoxin-type"/>
</dbReference>
<dbReference type="SUPFAM" id="SSF54292">
    <property type="entry name" value="2Fe-2S ferredoxin-like"/>
    <property type="match status" value="1"/>
</dbReference>
<dbReference type="PROSITE" id="PS50164">
    <property type="entry name" value="GIY_YIG"/>
    <property type="match status" value="1"/>
</dbReference>
<accession>A0ABR7HSN1</accession>
<dbReference type="RefSeq" id="WP_186963390.1">
    <property type="nucleotide sequence ID" value="NZ_JACOPR010000003.1"/>
</dbReference>
<dbReference type="PANTHER" id="PTHR42895:SF2">
    <property type="entry name" value="IRON-SULFUR CLUSTER PROTEIN"/>
    <property type="match status" value="1"/>
</dbReference>
<dbReference type="CDD" id="cd00207">
    <property type="entry name" value="fer2"/>
    <property type="match status" value="1"/>
</dbReference>
<dbReference type="InterPro" id="IPR042259">
    <property type="entry name" value="Raco-like_middle_sf"/>
</dbReference>
<dbReference type="InterPro" id="IPR036010">
    <property type="entry name" value="2Fe-2S_ferredoxin-like_sf"/>
</dbReference>
<feature type="domain" description="GIY-YIG" evidence="1">
    <location>
        <begin position="6"/>
        <end position="81"/>
    </location>
</feature>
<dbReference type="InterPro" id="IPR027980">
    <property type="entry name" value="RACo_C"/>
</dbReference>
<sequence>MVGAEKSWWVYILLCADGTLYTGMTDDIPRRLRAHNTGRGAKYTRGRRPVLLVYRERCASRSQALRREAALKRLSRSQKWDLIQTNRNELEGMHTMEEKQVRFFPADVRCSVPLGSTLMEACRAAGLWLDSPCGGNGTCGKCRVELRRGTEWVSVLACQTPVTEDLEVRLPQESGGLHILTDGAGRRIAADPLVRWYPVSLADCRRSRSLWEGFSQALHTAFGITPAVPSPAVLGELARYLAEETAQVWALLSGETLLALRADPPAPLLLAFDLGTTTLAGYLLDGVTGETLAVGSDRNPQASFGADVIARIDAARELGPAPLREALLQTLSRMTAEMAARAGRPAEEIVLTVLAGNTCMHHLALGLSPASLGLAPYLPVLREPLLLPAAGWNLPVHPAGQVAMLPNLAGFVGADTAACLLAGDFVRREELTLLLDIGTNGELVLGNRERRITCSTAAGPAFEGAKIRCGMRGAEGAIDHVYLEDGRLVCHVIGEGAARGICGSGLLDAVAALLDGGVLDESGCLLEPEELSDPRLAACLTEVDGASAVLLAPAPEPGGEPVVLTQKDIRELQLAKGAIAAGIHLLAQAYGAELEDIQTVLIAGAFGNFMRPESACRIGLIPPQLLGKIRPVGNAAGEGACLAALSWAEYARCASLASGTEYLELAQHPGFSTCYMEEMAFPEG</sequence>